<evidence type="ECO:0000313" key="1">
    <source>
        <dbReference type="Ensembl" id="ENSCSRP00000029407.1"/>
    </source>
</evidence>
<organism evidence="1 2">
    <name type="scientific">Chelydra serpentina</name>
    <name type="common">Snapping turtle</name>
    <name type="synonym">Testudo serpentina</name>
    <dbReference type="NCBI Taxonomy" id="8475"/>
    <lineage>
        <taxon>Eukaryota</taxon>
        <taxon>Metazoa</taxon>
        <taxon>Chordata</taxon>
        <taxon>Craniata</taxon>
        <taxon>Vertebrata</taxon>
        <taxon>Euteleostomi</taxon>
        <taxon>Archelosauria</taxon>
        <taxon>Testudinata</taxon>
        <taxon>Testudines</taxon>
        <taxon>Cryptodira</taxon>
        <taxon>Durocryptodira</taxon>
        <taxon>Americhelydia</taxon>
        <taxon>Chelydroidea</taxon>
        <taxon>Chelydridae</taxon>
        <taxon>Chelydra</taxon>
    </lineage>
</organism>
<dbReference type="Proteomes" id="UP000694403">
    <property type="component" value="Unplaced"/>
</dbReference>
<evidence type="ECO:0000313" key="2">
    <source>
        <dbReference type="Proteomes" id="UP000694403"/>
    </source>
</evidence>
<name>A0A8C3TMW4_CHESE</name>
<proteinExistence type="predicted"/>
<keyword evidence="2" id="KW-1185">Reference proteome</keyword>
<protein>
    <submittedName>
        <fullName evidence="1">Uncharacterized protein</fullName>
    </submittedName>
</protein>
<dbReference type="Ensembl" id="ENSCSRT00000030579.1">
    <property type="protein sequence ID" value="ENSCSRP00000029407.1"/>
    <property type="gene ID" value="ENSCSRG00000021520.1"/>
</dbReference>
<sequence length="117" mass="12941">MHCRVLQGETLAGPWCVRNRAGPRCAGSSAGAWAVESRTSPASTPTWPATCPWGGSVPLPAPPPWLRLAGRAAWGDGLFPGAEPTLPRHRAWELEWPGSWSWARFHRIQTPRHRQLF</sequence>
<accession>A0A8C3TMW4</accession>
<reference evidence="1" key="1">
    <citation type="submission" date="2025-08" db="UniProtKB">
        <authorList>
            <consortium name="Ensembl"/>
        </authorList>
    </citation>
    <scope>IDENTIFICATION</scope>
</reference>
<dbReference type="AlphaFoldDB" id="A0A8C3TMW4"/>
<reference evidence="1" key="2">
    <citation type="submission" date="2025-09" db="UniProtKB">
        <authorList>
            <consortium name="Ensembl"/>
        </authorList>
    </citation>
    <scope>IDENTIFICATION</scope>
</reference>